<evidence type="ECO:0000313" key="10">
    <source>
        <dbReference type="Proteomes" id="UP000283880"/>
    </source>
</evidence>
<comment type="caution">
    <text evidence="9">The sequence shown here is derived from an EMBL/GenBank/DDBJ whole genome shotgun (WGS) entry which is preliminary data.</text>
</comment>
<dbReference type="InterPro" id="IPR000515">
    <property type="entry name" value="MetI-like"/>
</dbReference>
<keyword evidence="7" id="KW-0472">Membrane</keyword>
<comment type="similarity">
    <text evidence="2">Belongs to the binding-protein-dependent transport system permease family. CysTW subfamily.</text>
</comment>
<organism evidence="9 10">
    <name type="scientific">Enterocloster asparagiformis</name>
    <dbReference type="NCBI Taxonomy" id="333367"/>
    <lineage>
        <taxon>Bacteria</taxon>
        <taxon>Bacillati</taxon>
        <taxon>Bacillota</taxon>
        <taxon>Clostridia</taxon>
        <taxon>Lachnospirales</taxon>
        <taxon>Lachnospiraceae</taxon>
        <taxon>Enterocloster</taxon>
    </lineage>
</organism>
<evidence type="ECO:0000256" key="3">
    <source>
        <dbReference type="ARBA" id="ARBA00022448"/>
    </source>
</evidence>
<gene>
    <name evidence="9" type="ORF">DWV29_08390</name>
</gene>
<dbReference type="AlphaFoldDB" id="A0A413FHJ4"/>
<evidence type="ECO:0000256" key="4">
    <source>
        <dbReference type="ARBA" id="ARBA00022475"/>
    </source>
</evidence>
<protein>
    <submittedName>
        <fullName evidence="9">ABC transporter permease</fullName>
    </submittedName>
</protein>
<dbReference type="PROSITE" id="PS50928">
    <property type="entry name" value="ABC_TM1"/>
    <property type="match status" value="1"/>
</dbReference>
<dbReference type="PANTHER" id="PTHR42929">
    <property type="entry name" value="INNER MEMBRANE ABC TRANSPORTER PERMEASE PROTEIN YDCU-RELATED-RELATED"/>
    <property type="match status" value="1"/>
</dbReference>
<dbReference type="InterPro" id="IPR035906">
    <property type="entry name" value="MetI-like_sf"/>
</dbReference>
<evidence type="ECO:0000256" key="1">
    <source>
        <dbReference type="ARBA" id="ARBA00004651"/>
    </source>
</evidence>
<dbReference type="Proteomes" id="UP000283880">
    <property type="component" value="Unassembled WGS sequence"/>
</dbReference>
<dbReference type="OrthoDB" id="8404154at2"/>
<evidence type="ECO:0000256" key="5">
    <source>
        <dbReference type="ARBA" id="ARBA00022692"/>
    </source>
</evidence>
<feature type="domain" description="ABC transmembrane type-1" evidence="8">
    <location>
        <begin position="62"/>
        <end position="272"/>
    </location>
</feature>
<dbReference type="PANTHER" id="PTHR42929:SF1">
    <property type="entry name" value="INNER MEMBRANE ABC TRANSPORTER PERMEASE PROTEIN YDCU-RELATED"/>
    <property type="match status" value="1"/>
</dbReference>
<dbReference type="EMBL" id="QSBM01000005">
    <property type="protein sequence ID" value="RGX30441.1"/>
    <property type="molecule type" value="Genomic_DNA"/>
</dbReference>
<reference evidence="9 10" key="1">
    <citation type="submission" date="2018-08" db="EMBL/GenBank/DDBJ databases">
        <title>A genome reference for cultivated species of the human gut microbiota.</title>
        <authorList>
            <person name="Zou Y."/>
            <person name="Xue W."/>
            <person name="Luo G."/>
        </authorList>
    </citation>
    <scope>NUCLEOTIDE SEQUENCE [LARGE SCALE GENOMIC DNA]</scope>
    <source>
        <strain evidence="9 10">AF04-15</strain>
    </source>
</reference>
<accession>A0A413FHJ4</accession>
<keyword evidence="4" id="KW-1003">Cell membrane</keyword>
<evidence type="ECO:0000259" key="8">
    <source>
        <dbReference type="PROSITE" id="PS50928"/>
    </source>
</evidence>
<dbReference type="RefSeq" id="WP_007706432.1">
    <property type="nucleotide sequence ID" value="NZ_BAABXR010000003.1"/>
</dbReference>
<comment type="subcellular location">
    <subcellularLocation>
        <location evidence="1">Cell membrane</location>
        <topology evidence="1">Multi-pass membrane protein</topology>
    </subcellularLocation>
</comment>
<dbReference type="GO" id="GO:0005886">
    <property type="term" value="C:plasma membrane"/>
    <property type="evidence" value="ECO:0007669"/>
    <property type="project" value="UniProtKB-SubCell"/>
</dbReference>
<evidence type="ECO:0000256" key="6">
    <source>
        <dbReference type="ARBA" id="ARBA00022989"/>
    </source>
</evidence>
<dbReference type="GO" id="GO:0055085">
    <property type="term" value="P:transmembrane transport"/>
    <property type="evidence" value="ECO:0007669"/>
    <property type="project" value="InterPro"/>
</dbReference>
<keyword evidence="6" id="KW-1133">Transmembrane helix</keyword>
<evidence type="ECO:0000313" key="9">
    <source>
        <dbReference type="EMBL" id="RGX30441.1"/>
    </source>
</evidence>
<keyword evidence="3" id="KW-0813">Transport</keyword>
<name>A0A413FHJ4_9FIRM</name>
<keyword evidence="5" id="KW-0812">Transmembrane</keyword>
<proteinExistence type="inferred from homology"/>
<dbReference type="SUPFAM" id="SSF161098">
    <property type="entry name" value="MetI-like"/>
    <property type="match status" value="1"/>
</dbReference>
<sequence>MKKNKNRIYLLALLPFIVVTFLFELIPLIMIIFNSFMPEGSFGFTLEHYKDIFTKALYQRAIINSILISLTSSIIGIIIAFFGGMAVHQVGSGSKIKNAFLTVLNMTSNFAGVPLAFAYMILLGNSGLMVQFGKDFGIDALANYNLYTSGGLRLIYVYFQIPLSTLLLIPAFEGIRHEWQEAATLMGARTSQFWYKIGVPILLPSILGTVSVLFANALAAYATAYALLMNNYALLPINVSGMFVGDVTQRKEMGGALSVIMMILMVCAILINNAITNRSRKGVAR</sequence>
<evidence type="ECO:0000256" key="2">
    <source>
        <dbReference type="ARBA" id="ARBA00007069"/>
    </source>
</evidence>
<dbReference type="Gene3D" id="1.10.3720.10">
    <property type="entry name" value="MetI-like"/>
    <property type="match status" value="1"/>
</dbReference>
<evidence type="ECO:0000256" key="7">
    <source>
        <dbReference type="ARBA" id="ARBA00023136"/>
    </source>
</evidence>